<dbReference type="PANTHER" id="PTHR45766:SF6">
    <property type="entry name" value="SWI_SNF-RELATED MATRIX-ASSOCIATED ACTIN-DEPENDENT REGULATOR OF CHROMATIN SUBFAMILY A-LIKE PROTEIN 1"/>
    <property type="match status" value="1"/>
</dbReference>
<evidence type="ECO:0000259" key="2">
    <source>
        <dbReference type="PROSITE" id="PS51192"/>
    </source>
</evidence>
<keyword evidence="1" id="KW-0378">Hydrolase</keyword>
<dbReference type="SUPFAM" id="SSF52540">
    <property type="entry name" value="P-loop containing nucleoside triphosphate hydrolases"/>
    <property type="match status" value="1"/>
</dbReference>
<feature type="domain" description="Helicase ATP-binding" evidence="2">
    <location>
        <begin position="1"/>
        <end position="151"/>
    </location>
</feature>
<dbReference type="AlphaFoldDB" id="A0A5K7ZAG8"/>
<dbReference type="Pfam" id="PF00176">
    <property type="entry name" value="SNF2-rel_dom"/>
    <property type="match status" value="1"/>
</dbReference>
<dbReference type="CDD" id="cd18011">
    <property type="entry name" value="DEXDc_RapA"/>
    <property type="match status" value="1"/>
</dbReference>
<proteinExistence type="predicted"/>
<dbReference type="PROSITE" id="PS51192">
    <property type="entry name" value="HELICASE_ATP_BIND_1"/>
    <property type="match status" value="1"/>
</dbReference>
<dbReference type="GO" id="GO:0016787">
    <property type="term" value="F:hydrolase activity"/>
    <property type="evidence" value="ECO:0007669"/>
    <property type="project" value="UniProtKB-KW"/>
</dbReference>
<dbReference type="InterPro" id="IPR014001">
    <property type="entry name" value="Helicase_ATP-bd"/>
</dbReference>
<dbReference type="Gene3D" id="3.40.50.10810">
    <property type="entry name" value="Tandem AAA-ATPase domain"/>
    <property type="match status" value="1"/>
</dbReference>
<sequence length="245" mass="28547">MTGLLIKELIARGDLQRCLIVCPDNLVEQWQDELCRRFHLPFEIMTNDKYEAARTGNWFTENPLSICRLDKLTHNEDAQEKLKTTDWDVVVCDEAHKMSTSFWGGEIRRTKRYKLGQLLPTLTRHFLLLTATPHNGKEEDFQLFMALVDGDRFEGKFRDGVHSINASDLMSRMIKEDLLKFDGRPLFPERKAYTAEYELSDGEADLYQRVTDVREEFNRAEQLANDRRRGTIGFALTVLQRRLAS</sequence>
<keyword evidence="4" id="KW-1185">Reference proteome</keyword>
<dbReference type="KEGG" id="dwd:DSCW_51320"/>
<dbReference type="InterPro" id="IPR038718">
    <property type="entry name" value="SNF2-like_sf"/>
</dbReference>
<protein>
    <submittedName>
        <fullName evidence="3">SNF2-like protein</fullName>
    </submittedName>
</protein>
<dbReference type="InterPro" id="IPR000330">
    <property type="entry name" value="SNF2_N"/>
</dbReference>
<evidence type="ECO:0000256" key="1">
    <source>
        <dbReference type="ARBA" id="ARBA00022801"/>
    </source>
</evidence>
<reference evidence="3 4" key="1">
    <citation type="submission" date="2019-11" db="EMBL/GenBank/DDBJ databases">
        <title>Comparative genomics of hydrocarbon-degrading Desulfosarcina strains.</title>
        <authorList>
            <person name="Watanabe M."/>
            <person name="Kojima H."/>
            <person name="Fukui M."/>
        </authorList>
    </citation>
    <scope>NUCLEOTIDE SEQUENCE [LARGE SCALE GENOMIC DNA]</scope>
    <source>
        <strain evidence="3 4">PP31</strain>
    </source>
</reference>
<dbReference type="InterPro" id="IPR027417">
    <property type="entry name" value="P-loop_NTPase"/>
</dbReference>
<organism evidence="3 4">
    <name type="scientific">Desulfosarcina widdelii</name>
    <dbReference type="NCBI Taxonomy" id="947919"/>
    <lineage>
        <taxon>Bacteria</taxon>
        <taxon>Pseudomonadati</taxon>
        <taxon>Thermodesulfobacteriota</taxon>
        <taxon>Desulfobacteria</taxon>
        <taxon>Desulfobacterales</taxon>
        <taxon>Desulfosarcinaceae</taxon>
        <taxon>Desulfosarcina</taxon>
    </lineage>
</organism>
<dbReference type="PANTHER" id="PTHR45766">
    <property type="entry name" value="DNA ANNEALING HELICASE AND ENDONUCLEASE ZRANB3 FAMILY MEMBER"/>
    <property type="match status" value="1"/>
</dbReference>
<dbReference type="EMBL" id="AP021875">
    <property type="protein sequence ID" value="BBO77715.1"/>
    <property type="molecule type" value="Genomic_DNA"/>
</dbReference>
<evidence type="ECO:0000313" key="3">
    <source>
        <dbReference type="EMBL" id="BBO77715.1"/>
    </source>
</evidence>
<dbReference type="GO" id="GO:0005524">
    <property type="term" value="F:ATP binding"/>
    <property type="evidence" value="ECO:0007669"/>
    <property type="project" value="UniProtKB-KW"/>
</dbReference>
<dbReference type="GO" id="GO:0004386">
    <property type="term" value="F:helicase activity"/>
    <property type="evidence" value="ECO:0007669"/>
    <property type="project" value="UniProtKB-KW"/>
</dbReference>
<dbReference type="Proteomes" id="UP000427769">
    <property type="component" value="Chromosome"/>
</dbReference>
<dbReference type="InterPro" id="IPR057342">
    <property type="entry name" value="DEXDc_RapA"/>
</dbReference>
<accession>A0A5K7ZAG8</accession>
<name>A0A5K7ZAG8_9BACT</name>
<gene>
    <name evidence="3" type="ORF">DSCW_51320</name>
</gene>
<evidence type="ECO:0000313" key="4">
    <source>
        <dbReference type="Proteomes" id="UP000427769"/>
    </source>
</evidence>